<proteinExistence type="predicted"/>
<name>A0AAV3PVD7_LITER</name>
<sequence length="212" mass="24514">MSVYYVSQVMRGAETWYLLKEKLIFSLIVMARKLKPYFESHGIEVVKTQPLRQILENPSRSRRIGKCPIELSEFVLRYEPRTSIKAQVLVDFVVECTLGPVEEAPELINLIETSRERVWLLCVDSASNPSILLWSPESNKIEVTNNEVPCHIPTDSQLLVGHVKGDFKIDETRERLVGYPKRVGKMATLLFLFMEHVPRERNKKRICYPSLP</sequence>
<dbReference type="AlphaFoldDB" id="A0AAV3PVD7"/>
<protein>
    <recommendedName>
        <fullName evidence="3">Reverse transcriptase RNase H-like domain-containing protein</fullName>
    </recommendedName>
</protein>
<evidence type="ECO:0008006" key="3">
    <source>
        <dbReference type="Google" id="ProtNLM"/>
    </source>
</evidence>
<organism evidence="1 2">
    <name type="scientific">Lithospermum erythrorhizon</name>
    <name type="common">Purple gromwell</name>
    <name type="synonym">Lithospermum officinale var. erythrorhizon</name>
    <dbReference type="NCBI Taxonomy" id="34254"/>
    <lineage>
        <taxon>Eukaryota</taxon>
        <taxon>Viridiplantae</taxon>
        <taxon>Streptophyta</taxon>
        <taxon>Embryophyta</taxon>
        <taxon>Tracheophyta</taxon>
        <taxon>Spermatophyta</taxon>
        <taxon>Magnoliopsida</taxon>
        <taxon>eudicotyledons</taxon>
        <taxon>Gunneridae</taxon>
        <taxon>Pentapetalae</taxon>
        <taxon>asterids</taxon>
        <taxon>lamiids</taxon>
        <taxon>Boraginales</taxon>
        <taxon>Boraginaceae</taxon>
        <taxon>Boraginoideae</taxon>
        <taxon>Lithospermeae</taxon>
        <taxon>Lithospermum</taxon>
    </lineage>
</organism>
<reference evidence="1 2" key="1">
    <citation type="submission" date="2024-01" db="EMBL/GenBank/DDBJ databases">
        <title>The complete chloroplast genome sequence of Lithospermum erythrorhizon: insights into the phylogenetic relationship among Boraginaceae species and the maternal lineages of purple gromwells.</title>
        <authorList>
            <person name="Okada T."/>
            <person name="Watanabe K."/>
        </authorList>
    </citation>
    <scope>NUCLEOTIDE SEQUENCE [LARGE SCALE GENOMIC DNA]</scope>
</reference>
<dbReference type="PANTHER" id="PTHR48475:SF2">
    <property type="entry name" value="RIBONUCLEASE H"/>
    <property type="match status" value="1"/>
</dbReference>
<dbReference type="PANTHER" id="PTHR48475">
    <property type="entry name" value="RIBONUCLEASE H"/>
    <property type="match status" value="1"/>
</dbReference>
<dbReference type="Proteomes" id="UP001454036">
    <property type="component" value="Unassembled WGS sequence"/>
</dbReference>
<comment type="caution">
    <text evidence="1">The sequence shown here is derived from an EMBL/GenBank/DDBJ whole genome shotgun (WGS) entry which is preliminary data.</text>
</comment>
<evidence type="ECO:0000313" key="1">
    <source>
        <dbReference type="EMBL" id="GAA0155041.1"/>
    </source>
</evidence>
<accession>A0AAV3PVD7</accession>
<gene>
    <name evidence="1" type="ORF">LIER_12864</name>
</gene>
<dbReference type="EMBL" id="BAABME010002527">
    <property type="protein sequence ID" value="GAA0155041.1"/>
    <property type="molecule type" value="Genomic_DNA"/>
</dbReference>
<keyword evidence="2" id="KW-1185">Reference proteome</keyword>
<evidence type="ECO:0000313" key="2">
    <source>
        <dbReference type="Proteomes" id="UP001454036"/>
    </source>
</evidence>